<evidence type="ECO:0000313" key="2">
    <source>
        <dbReference type="Proteomes" id="UP000192923"/>
    </source>
</evidence>
<dbReference type="STRING" id="1760988.SAMN02949497_4155"/>
<keyword evidence="2" id="KW-1185">Reference proteome</keyword>
<evidence type="ECO:0000313" key="1">
    <source>
        <dbReference type="EMBL" id="SMF96749.1"/>
    </source>
</evidence>
<protein>
    <submittedName>
        <fullName evidence="1">Uncharacterized protein</fullName>
    </submittedName>
</protein>
<accession>A0A1Y6D1E5</accession>
<dbReference type="RefSeq" id="WP_085215607.1">
    <property type="nucleotide sequence ID" value="NZ_FXAM01000001.1"/>
</dbReference>
<gene>
    <name evidence="1" type="ORF">SAMN02949497_4155</name>
</gene>
<dbReference type="Proteomes" id="UP000192923">
    <property type="component" value="Unassembled WGS sequence"/>
</dbReference>
<sequence>MKPGDIVNATFNGCHCFVKLVDSGEKYGATFFDVELLSACEMDTGTLPKGTKTWVWPEMLTPVGQGVIALRPRKEIHPT</sequence>
<dbReference type="EMBL" id="FXAM01000001">
    <property type="protein sequence ID" value="SMF96749.1"/>
    <property type="molecule type" value="Genomic_DNA"/>
</dbReference>
<reference evidence="1 2" key="1">
    <citation type="submission" date="2016-12" db="EMBL/GenBank/DDBJ databases">
        <authorList>
            <person name="Song W.-J."/>
            <person name="Kurnit D.M."/>
        </authorList>
    </citation>
    <scope>NUCLEOTIDE SEQUENCE [LARGE SCALE GENOMIC DNA]</scope>
    <source>
        <strain evidence="1 2">175</strain>
    </source>
</reference>
<dbReference type="AlphaFoldDB" id="A0A1Y6D1E5"/>
<organism evidence="1 2">
    <name type="scientific">Methylomagnum ishizawai</name>
    <dbReference type="NCBI Taxonomy" id="1760988"/>
    <lineage>
        <taxon>Bacteria</taxon>
        <taxon>Pseudomonadati</taxon>
        <taxon>Pseudomonadota</taxon>
        <taxon>Gammaproteobacteria</taxon>
        <taxon>Methylococcales</taxon>
        <taxon>Methylococcaceae</taxon>
        <taxon>Methylomagnum</taxon>
    </lineage>
</organism>
<name>A0A1Y6D1E5_9GAMM</name>
<proteinExistence type="predicted"/>
<dbReference type="OrthoDB" id="9898860at2"/>